<accession>A0ABD2ZMG9</accession>
<gene>
    <name evidence="13" type="ORF">ACH5RR_018628</name>
</gene>
<dbReference type="GO" id="GO:0005730">
    <property type="term" value="C:nucleolus"/>
    <property type="evidence" value="ECO:0007669"/>
    <property type="project" value="UniProtKB-SubCell"/>
</dbReference>
<dbReference type="EMBL" id="JBJUIK010000008">
    <property type="protein sequence ID" value="KAL3520479.1"/>
    <property type="molecule type" value="Genomic_DNA"/>
</dbReference>
<feature type="region of interest" description="Disordered" evidence="11">
    <location>
        <begin position="391"/>
        <end position="433"/>
    </location>
</feature>
<reference evidence="13 14" key="1">
    <citation type="submission" date="2024-11" db="EMBL/GenBank/DDBJ databases">
        <title>A near-complete genome assembly of Cinchona calisaya.</title>
        <authorList>
            <person name="Lian D.C."/>
            <person name="Zhao X.W."/>
            <person name="Wei L."/>
        </authorList>
    </citation>
    <scope>NUCLEOTIDE SEQUENCE [LARGE SCALE GENOMIC DNA]</scope>
    <source>
        <tissue evidence="13">Nenye</tissue>
    </source>
</reference>
<evidence type="ECO:0000256" key="4">
    <source>
        <dbReference type="ARBA" id="ARBA00022771"/>
    </source>
</evidence>
<organism evidence="13 14">
    <name type="scientific">Cinchona calisaya</name>
    <dbReference type="NCBI Taxonomy" id="153742"/>
    <lineage>
        <taxon>Eukaryota</taxon>
        <taxon>Viridiplantae</taxon>
        <taxon>Streptophyta</taxon>
        <taxon>Embryophyta</taxon>
        <taxon>Tracheophyta</taxon>
        <taxon>Spermatophyta</taxon>
        <taxon>Magnoliopsida</taxon>
        <taxon>eudicotyledons</taxon>
        <taxon>Gunneridae</taxon>
        <taxon>Pentapetalae</taxon>
        <taxon>asterids</taxon>
        <taxon>lamiids</taxon>
        <taxon>Gentianales</taxon>
        <taxon>Rubiaceae</taxon>
        <taxon>Cinchonoideae</taxon>
        <taxon>Cinchoneae</taxon>
        <taxon>Cinchona</taxon>
    </lineage>
</organism>
<evidence type="ECO:0000256" key="10">
    <source>
        <dbReference type="SAM" id="Coils"/>
    </source>
</evidence>
<feature type="coiled-coil region" evidence="10">
    <location>
        <begin position="645"/>
        <end position="672"/>
    </location>
</feature>
<keyword evidence="4" id="KW-0863">Zinc-finger</keyword>
<proteinExistence type="inferred from homology"/>
<dbReference type="InterPro" id="IPR048540">
    <property type="entry name" value="Rrn7_cyclin_N"/>
</dbReference>
<evidence type="ECO:0000256" key="8">
    <source>
        <dbReference type="ARBA" id="ARBA00023163"/>
    </source>
</evidence>
<evidence type="ECO:0000256" key="7">
    <source>
        <dbReference type="ARBA" id="ARBA00023125"/>
    </source>
</evidence>
<dbReference type="PANTHER" id="PTHR31576">
    <property type="entry name" value="TATA BOX-BINDING PROTEIN-ASSOCIATED FACTOR RNA POLYMERASE I SUBUNIT B"/>
    <property type="match status" value="1"/>
</dbReference>
<evidence type="ECO:0000256" key="6">
    <source>
        <dbReference type="ARBA" id="ARBA00023015"/>
    </source>
</evidence>
<keyword evidence="10" id="KW-0175">Coiled coil</keyword>
<keyword evidence="6" id="KW-0805">Transcription regulation</keyword>
<keyword evidence="3" id="KW-0479">Metal-binding</keyword>
<feature type="compositionally biased region" description="Basic and acidic residues" evidence="11">
    <location>
        <begin position="414"/>
        <end position="433"/>
    </location>
</feature>
<evidence type="ECO:0000256" key="1">
    <source>
        <dbReference type="ARBA" id="ARBA00004604"/>
    </source>
</evidence>
<keyword evidence="8" id="KW-0804">Transcription</keyword>
<evidence type="ECO:0000313" key="13">
    <source>
        <dbReference type="EMBL" id="KAL3520479.1"/>
    </source>
</evidence>
<dbReference type="Pfam" id="PF20644">
    <property type="entry name" value="Rrn7_cyclin_N"/>
    <property type="match status" value="1"/>
</dbReference>
<evidence type="ECO:0000256" key="9">
    <source>
        <dbReference type="ARBA" id="ARBA00023242"/>
    </source>
</evidence>
<feature type="compositionally biased region" description="Acidic residues" evidence="11">
    <location>
        <begin position="87"/>
        <end position="97"/>
    </location>
</feature>
<evidence type="ECO:0000256" key="3">
    <source>
        <dbReference type="ARBA" id="ARBA00022723"/>
    </source>
</evidence>
<keyword evidence="14" id="KW-1185">Reference proteome</keyword>
<evidence type="ECO:0000256" key="11">
    <source>
        <dbReference type="SAM" id="MobiDB-lite"/>
    </source>
</evidence>
<sequence length="702" mass="79648">MTRAEWTCHVCGNASFKDGGDGFYYCSRCSSQADDIIETGVDEDDFVASQIYTQSNIRSQPTNTSALEGISQIKQTQSKHRNLLEDLEEGGDTDSGDEVGPTGPSDFGSFPRTLSYDDYYSEIRSRYVMGFQIMIQLQCKALVEKFNASPLIVGLVGPIWLRYLAFTRIMADDWADVVIHESESQLQGEADDFHPSVKHRKEPHNICGQRAITLWHRSLCSRIPLSYSLAISFLGCHVAREAILPTDILKWTLEGKLPYFAAFVEIEKQLGPPSSACPISSSLMFRPTKTISSQKLEALAASVAREIGLNLPPVNFYGIASRFLRHLSIPVKSILQQACRIYEWSMPPELYISANKARLPARVGVMSILIVTIRILYDLNGFGKWEMSLSSSRSSSSSADKEGKQPTYSTNMTDDAKQDLRSHDSHLRDNTSHNEEFELDTVDLLKILETKYDDLRDTYDYSDDLTSYLQYCKDVVFAGSGPSFEDHEEEKIIEDLWEFYQNKGVECLEDQEMHSSQGTGLYEKRSVDDMNNISIENKLCRDCKNNPSYDGAEYSMDAKHYSSRCEHSSNEGQSSMKSHIDDAIRKLKLDMEENRFSYIPPRRQIKNLEYILYARKKKEGSYVYAAHADYYILLRACAKVAQVDLRSLHAGVLNFERRLKQLEEKIDKCLKMKVPNSNSDFCAIEVEQNPVDDSIGFSKLNL</sequence>
<keyword evidence="5" id="KW-0862">Zinc</keyword>
<name>A0ABD2ZMG9_9GENT</name>
<dbReference type="AlphaFoldDB" id="A0ABD2ZMG9"/>
<evidence type="ECO:0000256" key="2">
    <source>
        <dbReference type="ARBA" id="ARBA00006899"/>
    </source>
</evidence>
<dbReference type="InterPro" id="IPR033599">
    <property type="entry name" value="TAF1B/Rrn7"/>
</dbReference>
<comment type="subcellular location">
    <subcellularLocation>
        <location evidence="1">Nucleus</location>
        <location evidence="1">Nucleolus</location>
    </subcellularLocation>
</comment>
<comment type="caution">
    <text evidence="13">The sequence shown here is derived from an EMBL/GenBank/DDBJ whole genome shotgun (WGS) entry which is preliminary data.</text>
</comment>
<dbReference type="Proteomes" id="UP001630127">
    <property type="component" value="Unassembled WGS sequence"/>
</dbReference>
<evidence type="ECO:0000259" key="12">
    <source>
        <dbReference type="Pfam" id="PF20644"/>
    </source>
</evidence>
<dbReference type="GO" id="GO:0008270">
    <property type="term" value="F:zinc ion binding"/>
    <property type="evidence" value="ECO:0007669"/>
    <property type="project" value="UniProtKB-KW"/>
</dbReference>
<evidence type="ECO:0000256" key="5">
    <source>
        <dbReference type="ARBA" id="ARBA00022833"/>
    </source>
</evidence>
<protein>
    <recommendedName>
        <fullName evidence="12">Rrn7/TAF1B N-terminal cyclin domain-containing protein</fullName>
    </recommendedName>
</protein>
<keyword evidence="7" id="KW-0238">DNA-binding</keyword>
<feature type="domain" description="Rrn7/TAF1B N-terminal cyclin" evidence="12">
    <location>
        <begin position="131"/>
        <end position="264"/>
    </location>
</feature>
<keyword evidence="9" id="KW-0539">Nucleus</keyword>
<dbReference type="GO" id="GO:0003677">
    <property type="term" value="F:DNA binding"/>
    <property type="evidence" value="ECO:0007669"/>
    <property type="project" value="UniProtKB-KW"/>
</dbReference>
<comment type="similarity">
    <text evidence="2">Belongs to the RRN7/TAF1B family.</text>
</comment>
<feature type="region of interest" description="Disordered" evidence="11">
    <location>
        <begin position="87"/>
        <end position="109"/>
    </location>
</feature>
<dbReference type="PANTHER" id="PTHR31576:SF2">
    <property type="entry name" value="TATA BOX-BINDING PROTEIN-ASSOCIATED FACTOR RNA POLYMERASE I SUBUNIT B"/>
    <property type="match status" value="1"/>
</dbReference>
<evidence type="ECO:0000313" key="14">
    <source>
        <dbReference type="Proteomes" id="UP001630127"/>
    </source>
</evidence>